<gene>
    <name evidence="5" type="ORF">CCZ37_18265</name>
</gene>
<dbReference type="PANTHER" id="PTHR30204">
    <property type="entry name" value="REDOX-CYCLING DRUG-SENSING TRANSCRIPTIONAL ACTIVATOR SOXR"/>
    <property type="match status" value="1"/>
</dbReference>
<proteinExistence type="predicted"/>
<evidence type="ECO:0000256" key="1">
    <source>
        <dbReference type="ARBA" id="ARBA00023015"/>
    </source>
</evidence>
<evidence type="ECO:0000256" key="3">
    <source>
        <dbReference type="ARBA" id="ARBA00023163"/>
    </source>
</evidence>
<dbReference type="AlphaFoldDB" id="A0A223N3X1"/>
<dbReference type="SUPFAM" id="SSF46955">
    <property type="entry name" value="Putative DNA-binding domain"/>
    <property type="match status" value="1"/>
</dbReference>
<name>A0A223N3X1_9VIBR</name>
<dbReference type="RefSeq" id="WP_010317560.1">
    <property type="nucleotide sequence ID" value="NZ_CAWNHI010000002.1"/>
</dbReference>
<dbReference type="InterPro" id="IPR047057">
    <property type="entry name" value="MerR_fam"/>
</dbReference>
<evidence type="ECO:0000313" key="6">
    <source>
        <dbReference type="Proteomes" id="UP000215148"/>
    </source>
</evidence>
<keyword evidence="3" id="KW-0804">Transcription</keyword>
<keyword evidence="2" id="KW-0238">DNA-binding</keyword>
<dbReference type="Proteomes" id="UP000215148">
    <property type="component" value="Chromosome 2"/>
</dbReference>
<evidence type="ECO:0000313" key="5">
    <source>
        <dbReference type="EMBL" id="ASU24386.1"/>
    </source>
</evidence>
<dbReference type="GO" id="GO:0003700">
    <property type="term" value="F:DNA-binding transcription factor activity"/>
    <property type="evidence" value="ECO:0007669"/>
    <property type="project" value="InterPro"/>
</dbReference>
<dbReference type="GO" id="GO:0003677">
    <property type="term" value="F:DNA binding"/>
    <property type="evidence" value="ECO:0007669"/>
    <property type="project" value="UniProtKB-KW"/>
</dbReference>
<keyword evidence="1" id="KW-0805">Transcription regulation</keyword>
<dbReference type="Pfam" id="PF13411">
    <property type="entry name" value="MerR_1"/>
    <property type="match status" value="1"/>
</dbReference>
<dbReference type="InterPro" id="IPR000551">
    <property type="entry name" value="MerR-type_HTH_dom"/>
</dbReference>
<dbReference type="InterPro" id="IPR009061">
    <property type="entry name" value="DNA-bd_dom_put_sf"/>
</dbReference>
<dbReference type="PANTHER" id="PTHR30204:SF67">
    <property type="entry name" value="HTH-TYPE TRANSCRIPTIONAL REGULATOR MLRA-RELATED"/>
    <property type="match status" value="1"/>
</dbReference>
<reference evidence="5 6" key="1">
    <citation type="submission" date="2017-08" db="EMBL/GenBank/DDBJ databases">
        <title>The Vibrio qinghaiensis sp.-Q67 is a luminous bacteria isolated firstly from Qinghai lake, Qinghai province, China, which has been proved to be very sensitive to detect environmental and food pollutants. Therefore, complete genome analysis of V. qinghaiensis sp.-Q67 highlights the potential application of this strain on detection of hazards in the contaminated environments.</title>
        <authorList>
            <person name="Gong L."/>
        </authorList>
    </citation>
    <scope>NUCLEOTIDE SEQUENCE [LARGE SCALE GENOMIC DNA]</scope>
    <source>
        <strain evidence="5 6">Q67</strain>
    </source>
</reference>
<dbReference type="PROSITE" id="PS50937">
    <property type="entry name" value="HTH_MERR_2"/>
    <property type="match status" value="1"/>
</dbReference>
<accession>A0A223N3X1</accession>
<feature type="domain" description="HTH merR-type" evidence="4">
    <location>
        <begin position="16"/>
        <end position="85"/>
    </location>
</feature>
<dbReference type="Gene3D" id="1.10.1660.10">
    <property type="match status" value="1"/>
</dbReference>
<dbReference type="EMBL" id="CP022742">
    <property type="protein sequence ID" value="ASU24386.1"/>
    <property type="molecule type" value="Genomic_DNA"/>
</dbReference>
<keyword evidence="6" id="KW-1185">Reference proteome</keyword>
<dbReference type="CDD" id="cd01104">
    <property type="entry name" value="HTH_MlrA-CarA"/>
    <property type="match status" value="1"/>
</dbReference>
<evidence type="ECO:0000259" key="4">
    <source>
        <dbReference type="PROSITE" id="PS50937"/>
    </source>
</evidence>
<dbReference type="SMART" id="SM00422">
    <property type="entry name" value="HTH_MERR"/>
    <property type="match status" value="1"/>
</dbReference>
<organism evidence="5 6">
    <name type="scientific">Vibrio qinghaiensis</name>
    <dbReference type="NCBI Taxonomy" id="2025808"/>
    <lineage>
        <taxon>Bacteria</taxon>
        <taxon>Pseudomonadati</taxon>
        <taxon>Pseudomonadota</taxon>
        <taxon>Gammaproteobacteria</taxon>
        <taxon>Vibrionales</taxon>
        <taxon>Vibrionaceae</taxon>
        <taxon>Vibrio</taxon>
    </lineage>
</organism>
<protein>
    <submittedName>
        <fullName evidence="5">Helix-turn-helix-type transcriptional regulator</fullName>
    </submittedName>
</protein>
<evidence type="ECO:0000256" key="2">
    <source>
        <dbReference type="ARBA" id="ARBA00023125"/>
    </source>
</evidence>
<dbReference type="KEGG" id="vqi:CCZ37_18265"/>
<sequence>MDYENDPAENMMTEKLYAIRDVAEMTGVKPVTLRAWQRRYHLVQPQRTDKGHRLYSQEDIATIRTIQGWLAKGVSIGKVSALLSGSESITDALANHGSELLEQEQLLQALVDLNKSKAESTIATVLKEYPLEIVERQFVFPAIDTLERVKGPLRSLQKGLFQALMISKLSSIIEAENKAATKGKCLCVNLDPTSSILAWLWFVGKVEAGYNLTILDGVEDLTALVDHDALANYQQVALFANRSFTEQQVQALRKLRISLGDKLSLSDVVARLHHSLD</sequence>